<organism evidence="2 3">
    <name type="scientific">Rhinolophus ferrumequinum</name>
    <name type="common">Greater horseshoe bat</name>
    <dbReference type="NCBI Taxonomy" id="59479"/>
    <lineage>
        <taxon>Eukaryota</taxon>
        <taxon>Metazoa</taxon>
        <taxon>Chordata</taxon>
        <taxon>Craniata</taxon>
        <taxon>Vertebrata</taxon>
        <taxon>Euteleostomi</taxon>
        <taxon>Mammalia</taxon>
        <taxon>Eutheria</taxon>
        <taxon>Laurasiatheria</taxon>
        <taxon>Chiroptera</taxon>
        <taxon>Yinpterochiroptera</taxon>
        <taxon>Rhinolophoidea</taxon>
        <taxon>Rhinolophidae</taxon>
        <taxon>Rhinolophinae</taxon>
        <taxon>Rhinolophus</taxon>
    </lineage>
</organism>
<accession>A0A7J7R614</accession>
<name>A0A7J7R614_RHIFE</name>
<gene>
    <name evidence="2" type="ORF">mRhiFer1_009650</name>
</gene>
<evidence type="ECO:0000313" key="3">
    <source>
        <dbReference type="Proteomes" id="UP000585614"/>
    </source>
</evidence>
<feature type="region of interest" description="Disordered" evidence="1">
    <location>
        <begin position="1"/>
        <end position="40"/>
    </location>
</feature>
<feature type="compositionally biased region" description="Polar residues" evidence="1">
    <location>
        <begin position="1"/>
        <end position="11"/>
    </location>
</feature>
<dbReference type="Proteomes" id="UP000585614">
    <property type="component" value="Unassembled WGS sequence"/>
</dbReference>
<dbReference type="AlphaFoldDB" id="A0A7J7R614"/>
<proteinExistence type="predicted"/>
<dbReference type="EMBL" id="JACAGC010000030">
    <property type="protein sequence ID" value="KAF6271544.1"/>
    <property type="molecule type" value="Genomic_DNA"/>
</dbReference>
<feature type="region of interest" description="Disordered" evidence="1">
    <location>
        <begin position="62"/>
        <end position="81"/>
    </location>
</feature>
<reference evidence="2 3" key="1">
    <citation type="journal article" date="2020" name="Nature">
        <title>Six reference-quality genomes reveal evolution of bat adaptations.</title>
        <authorList>
            <person name="Jebb D."/>
            <person name="Huang Z."/>
            <person name="Pippel M."/>
            <person name="Hughes G.M."/>
            <person name="Lavrichenko K."/>
            <person name="Devanna P."/>
            <person name="Winkler S."/>
            <person name="Jermiin L.S."/>
            <person name="Skirmuntt E.C."/>
            <person name="Katzourakis A."/>
            <person name="Burkitt-Gray L."/>
            <person name="Ray D.A."/>
            <person name="Sullivan K.A.M."/>
            <person name="Roscito J.G."/>
            <person name="Kirilenko B.M."/>
            <person name="Davalos L.M."/>
            <person name="Corthals A.P."/>
            <person name="Power M.L."/>
            <person name="Jones G."/>
            <person name="Ransome R.D."/>
            <person name="Dechmann D.K.N."/>
            <person name="Locatelli A.G."/>
            <person name="Puechmaille S.J."/>
            <person name="Fedrigo O."/>
            <person name="Jarvis E.D."/>
            <person name="Hiller M."/>
            <person name="Vernes S.C."/>
            <person name="Myers E.W."/>
            <person name="Teeling E.C."/>
        </authorList>
    </citation>
    <scope>NUCLEOTIDE SEQUENCE [LARGE SCALE GENOMIC DNA]</scope>
    <source>
        <strain evidence="2">MRhiFer1</strain>
        <tissue evidence="2">Lung</tissue>
    </source>
</reference>
<comment type="caution">
    <text evidence="2">The sequence shown here is derived from an EMBL/GenBank/DDBJ whole genome shotgun (WGS) entry which is preliminary data.</text>
</comment>
<sequence>MSSFCSPQLHSSWERKPQLSPEGCLGSALETASPPHLPTLLRMEPKGWVEARRPAIVQGRTGCARDKATQGPHVGPVLPPDAGDTLEFPWRGCLEAATCMGGSPFTHCGAEESYRVGAHSPPGWQAPLGFLPPLPLLPS</sequence>
<protein>
    <submittedName>
        <fullName evidence="2">Uncharacterized protein</fullName>
    </submittedName>
</protein>
<evidence type="ECO:0000313" key="2">
    <source>
        <dbReference type="EMBL" id="KAF6271544.1"/>
    </source>
</evidence>
<evidence type="ECO:0000256" key="1">
    <source>
        <dbReference type="SAM" id="MobiDB-lite"/>
    </source>
</evidence>